<dbReference type="InterPro" id="IPR015590">
    <property type="entry name" value="Aldehyde_DH_dom"/>
</dbReference>
<keyword evidence="2" id="KW-0560">Oxidoreductase</keyword>
<dbReference type="EMBL" id="FOAN01000022">
    <property type="protein sequence ID" value="SEM73378.1"/>
    <property type="molecule type" value="Genomic_DNA"/>
</dbReference>
<evidence type="ECO:0000313" key="7">
    <source>
        <dbReference type="EMBL" id="SEM73378.1"/>
    </source>
</evidence>
<dbReference type="InterPro" id="IPR016163">
    <property type="entry name" value="Ald_DH_C"/>
</dbReference>
<comment type="catalytic activity">
    <reaction evidence="5">
        <text>an aldehyde + NAD(+) + H2O = a carboxylate + NADH + 2 H(+)</text>
        <dbReference type="Rhea" id="RHEA:16185"/>
        <dbReference type="ChEBI" id="CHEBI:15377"/>
        <dbReference type="ChEBI" id="CHEBI:15378"/>
        <dbReference type="ChEBI" id="CHEBI:17478"/>
        <dbReference type="ChEBI" id="CHEBI:29067"/>
        <dbReference type="ChEBI" id="CHEBI:57540"/>
        <dbReference type="ChEBI" id="CHEBI:57945"/>
        <dbReference type="EC" id="1.2.1.3"/>
    </reaction>
</comment>
<dbReference type="FunFam" id="3.40.309.10:FF:000012">
    <property type="entry name" value="Betaine aldehyde dehydrogenase"/>
    <property type="match status" value="1"/>
</dbReference>
<reference evidence="8" key="1">
    <citation type="submission" date="2016-10" db="EMBL/GenBank/DDBJ databases">
        <authorList>
            <person name="Varghese N."/>
            <person name="Submissions S."/>
        </authorList>
    </citation>
    <scope>NUCLEOTIDE SEQUENCE [LARGE SCALE GENOMIC DNA]</scope>
    <source>
        <strain evidence="8">LMG 26383,CCUG 61248,R- 45681</strain>
    </source>
</reference>
<dbReference type="EC" id="1.2.1.3" evidence="4"/>
<dbReference type="InterPro" id="IPR016161">
    <property type="entry name" value="Ald_DH/histidinol_DH"/>
</dbReference>
<dbReference type="STRING" id="1036779.SAMN04515666_1224"/>
<dbReference type="Proteomes" id="UP000199664">
    <property type="component" value="Unassembled WGS sequence"/>
</dbReference>
<proteinExistence type="inferred from homology"/>
<dbReference type="Gene3D" id="3.40.309.10">
    <property type="entry name" value="Aldehyde Dehydrogenase, Chain A, domain 2"/>
    <property type="match status" value="1"/>
</dbReference>
<comment type="similarity">
    <text evidence="1">Belongs to the aldehyde dehydrogenase family.</text>
</comment>
<dbReference type="PANTHER" id="PTHR42804">
    <property type="entry name" value="ALDEHYDE DEHYDROGENASE"/>
    <property type="match status" value="1"/>
</dbReference>
<keyword evidence="3" id="KW-0558">Oxidation</keyword>
<protein>
    <recommendedName>
        <fullName evidence="4">aldehyde dehydrogenase (NAD(+))</fullName>
        <ecNumber evidence="4">1.2.1.3</ecNumber>
    </recommendedName>
</protein>
<feature type="domain" description="Aldehyde dehydrogenase" evidence="6">
    <location>
        <begin position="22"/>
        <end position="469"/>
    </location>
</feature>
<dbReference type="RefSeq" id="WP_091843828.1">
    <property type="nucleotide sequence ID" value="NZ_FOAN01000022.1"/>
</dbReference>
<dbReference type="InterPro" id="IPR016160">
    <property type="entry name" value="Ald_DH_CS_CYS"/>
</dbReference>
<dbReference type="CDD" id="cd07138">
    <property type="entry name" value="ALDH_CddD_SSP0762"/>
    <property type="match status" value="1"/>
</dbReference>
<accession>A0A1H8AU95</accession>
<dbReference type="GO" id="GO:0004029">
    <property type="term" value="F:aldehyde dehydrogenase (NAD+) activity"/>
    <property type="evidence" value="ECO:0007669"/>
    <property type="project" value="UniProtKB-EC"/>
</dbReference>
<sequence length="471" mass="50146">MRTINQNYIDGRFVPVQGTDLRPLFNPATEEQIATVHLSNAADVDAAVRAAVAAYAEISTMSNSKRVAMLHRLSDVVSRRSADLAEAMSEEYGAPAPFVEASASRAGQVFLDMAQTVEAYPWQRQIGSALVEMRPVGVAAAVTPWNSNLGFICSKLATAIAAGTSIVIKPSEMSAWQTQVLAEALDEAELPNGVYNIINGTGALAGDALTRHRDIAKITFTGSTATGRAILRAASETMKRVTLELGGKGAQIVLDDADLDAAAAQVLANGFINSGQACIAGTRILVPEHKLTTMQERLVAGLANWPVGPGNDPASRIGPMVSAKQWERVQSYIALGPQEGARILAGGEGRPDGLNSGWFVKPTLFGEVDNSMRIAREEIFGPVLCVLPYRGEDDAISIANDTDYGLQNYVIGTDPERCRRIASQLQSGRVVINGAKHEPHAPFGGFKQSGIGRQYGSFGLEAFLEPRSVLG</sequence>
<evidence type="ECO:0000256" key="2">
    <source>
        <dbReference type="ARBA" id="ARBA00023002"/>
    </source>
</evidence>
<evidence type="ECO:0000256" key="3">
    <source>
        <dbReference type="ARBA" id="ARBA00023097"/>
    </source>
</evidence>
<dbReference type="Pfam" id="PF00171">
    <property type="entry name" value="Aldedh"/>
    <property type="match status" value="1"/>
</dbReference>
<evidence type="ECO:0000259" key="6">
    <source>
        <dbReference type="Pfam" id="PF00171"/>
    </source>
</evidence>
<dbReference type="InterPro" id="IPR016162">
    <property type="entry name" value="Ald_DH_N"/>
</dbReference>
<evidence type="ECO:0000313" key="8">
    <source>
        <dbReference type="Proteomes" id="UP000199664"/>
    </source>
</evidence>
<evidence type="ECO:0000256" key="5">
    <source>
        <dbReference type="ARBA" id="ARBA00049194"/>
    </source>
</evidence>
<dbReference type="OrthoDB" id="9812625at2"/>
<dbReference type="SUPFAM" id="SSF53720">
    <property type="entry name" value="ALDH-like"/>
    <property type="match status" value="1"/>
</dbReference>
<dbReference type="PROSITE" id="PS00070">
    <property type="entry name" value="ALDEHYDE_DEHYDR_CYS"/>
    <property type="match status" value="1"/>
</dbReference>
<gene>
    <name evidence="7" type="ORF">SAMN04515666_1224</name>
</gene>
<dbReference type="AlphaFoldDB" id="A0A1H8AU95"/>
<dbReference type="Gene3D" id="3.40.605.10">
    <property type="entry name" value="Aldehyde Dehydrogenase, Chain A, domain 1"/>
    <property type="match status" value="1"/>
</dbReference>
<dbReference type="PANTHER" id="PTHR42804:SF1">
    <property type="entry name" value="ALDEHYDE DEHYDROGENASE-RELATED"/>
    <property type="match status" value="1"/>
</dbReference>
<organism evidence="7 8">
    <name type="scientific">Bosea lupini</name>
    <dbReference type="NCBI Taxonomy" id="1036779"/>
    <lineage>
        <taxon>Bacteria</taxon>
        <taxon>Pseudomonadati</taxon>
        <taxon>Pseudomonadota</taxon>
        <taxon>Alphaproteobacteria</taxon>
        <taxon>Hyphomicrobiales</taxon>
        <taxon>Boseaceae</taxon>
        <taxon>Bosea</taxon>
    </lineage>
</organism>
<name>A0A1H8AU95_9HYPH</name>
<evidence type="ECO:0000256" key="1">
    <source>
        <dbReference type="ARBA" id="ARBA00009986"/>
    </source>
</evidence>
<evidence type="ECO:0000256" key="4">
    <source>
        <dbReference type="ARBA" id="ARBA00024226"/>
    </source>
</evidence>
<dbReference type="FunFam" id="3.40.605.10:FF:000007">
    <property type="entry name" value="NAD/NADP-dependent betaine aldehyde dehydrogenase"/>
    <property type="match status" value="1"/>
</dbReference>
<keyword evidence="8" id="KW-1185">Reference proteome</keyword>